<name>A0A0F9GRG0_9ZZZZ</name>
<sequence>MIEDGLKYIDHQRNTDRGPLDVLFVDSGNALVVAELKINEDDAKQRELYLKSGMG</sequence>
<proteinExistence type="predicted"/>
<gene>
    <name evidence="1" type="ORF">LCGC14_1794790</name>
</gene>
<dbReference type="Gene3D" id="3.40.1350.10">
    <property type="match status" value="1"/>
</dbReference>
<evidence type="ECO:0000313" key="1">
    <source>
        <dbReference type="EMBL" id="KKM01404.1"/>
    </source>
</evidence>
<dbReference type="AlphaFoldDB" id="A0A0F9GRG0"/>
<protein>
    <submittedName>
        <fullName evidence="1">Uncharacterized protein</fullName>
    </submittedName>
</protein>
<reference evidence="1" key="1">
    <citation type="journal article" date="2015" name="Nature">
        <title>Complex archaea that bridge the gap between prokaryotes and eukaryotes.</title>
        <authorList>
            <person name="Spang A."/>
            <person name="Saw J.H."/>
            <person name="Jorgensen S.L."/>
            <person name="Zaremba-Niedzwiedzka K."/>
            <person name="Martijn J."/>
            <person name="Lind A.E."/>
            <person name="van Eijk R."/>
            <person name="Schleper C."/>
            <person name="Guy L."/>
            <person name="Ettema T.J."/>
        </authorList>
    </citation>
    <scope>NUCLEOTIDE SEQUENCE</scope>
</reference>
<dbReference type="GO" id="GO:0003676">
    <property type="term" value="F:nucleic acid binding"/>
    <property type="evidence" value="ECO:0007669"/>
    <property type="project" value="InterPro"/>
</dbReference>
<accession>A0A0F9GRG0</accession>
<feature type="non-terminal residue" evidence="1">
    <location>
        <position position="55"/>
    </location>
</feature>
<comment type="caution">
    <text evidence="1">The sequence shown here is derived from an EMBL/GenBank/DDBJ whole genome shotgun (WGS) entry which is preliminary data.</text>
</comment>
<dbReference type="InterPro" id="IPR011856">
    <property type="entry name" value="tRNA_endonuc-like_dom_sf"/>
</dbReference>
<dbReference type="EMBL" id="LAZR01017205">
    <property type="protein sequence ID" value="KKM01404.1"/>
    <property type="molecule type" value="Genomic_DNA"/>
</dbReference>
<organism evidence="1">
    <name type="scientific">marine sediment metagenome</name>
    <dbReference type="NCBI Taxonomy" id="412755"/>
    <lineage>
        <taxon>unclassified sequences</taxon>
        <taxon>metagenomes</taxon>
        <taxon>ecological metagenomes</taxon>
    </lineage>
</organism>